<accession>A0AAV7RJ45</accession>
<feature type="non-terminal residue" evidence="1">
    <location>
        <position position="69"/>
    </location>
</feature>
<organism evidence="1 2">
    <name type="scientific">Pleurodeles waltl</name>
    <name type="common">Iberian ribbed newt</name>
    <dbReference type="NCBI Taxonomy" id="8319"/>
    <lineage>
        <taxon>Eukaryota</taxon>
        <taxon>Metazoa</taxon>
        <taxon>Chordata</taxon>
        <taxon>Craniata</taxon>
        <taxon>Vertebrata</taxon>
        <taxon>Euteleostomi</taxon>
        <taxon>Amphibia</taxon>
        <taxon>Batrachia</taxon>
        <taxon>Caudata</taxon>
        <taxon>Salamandroidea</taxon>
        <taxon>Salamandridae</taxon>
        <taxon>Pleurodelinae</taxon>
        <taxon>Pleurodeles</taxon>
    </lineage>
</organism>
<feature type="non-terminal residue" evidence="1">
    <location>
        <position position="1"/>
    </location>
</feature>
<keyword evidence="2" id="KW-1185">Reference proteome</keyword>
<name>A0AAV7RJ45_PLEWA</name>
<dbReference type="Proteomes" id="UP001066276">
    <property type="component" value="Chromosome 5"/>
</dbReference>
<dbReference type="AlphaFoldDB" id="A0AAV7RJ45"/>
<gene>
    <name evidence="1" type="ORF">NDU88_003646</name>
</gene>
<evidence type="ECO:0000313" key="2">
    <source>
        <dbReference type="Proteomes" id="UP001066276"/>
    </source>
</evidence>
<evidence type="ECO:0000313" key="1">
    <source>
        <dbReference type="EMBL" id="KAJ1150858.1"/>
    </source>
</evidence>
<proteinExistence type="predicted"/>
<comment type="caution">
    <text evidence="1">The sequence shown here is derived from an EMBL/GenBank/DDBJ whole genome shotgun (WGS) entry which is preliminary data.</text>
</comment>
<sequence>LNSGGRILKEIPVESLFQSQGTIWILRKAKPIDEVLQYAKYCGDKIKLKQRKFKEKAMLMQIKAPQTGM</sequence>
<protein>
    <submittedName>
        <fullName evidence="1">Uncharacterized protein</fullName>
    </submittedName>
</protein>
<dbReference type="EMBL" id="JANPWB010000009">
    <property type="protein sequence ID" value="KAJ1150858.1"/>
    <property type="molecule type" value="Genomic_DNA"/>
</dbReference>
<reference evidence="1" key="1">
    <citation type="journal article" date="2022" name="bioRxiv">
        <title>Sequencing and chromosome-scale assembly of the giantPleurodeles waltlgenome.</title>
        <authorList>
            <person name="Brown T."/>
            <person name="Elewa A."/>
            <person name="Iarovenko S."/>
            <person name="Subramanian E."/>
            <person name="Araus A.J."/>
            <person name="Petzold A."/>
            <person name="Susuki M."/>
            <person name="Suzuki K.-i.T."/>
            <person name="Hayashi T."/>
            <person name="Toyoda A."/>
            <person name="Oliveira C."/>
            <person name="Osipova E."/>
            <person name="Leigh N.D."/>
            <person name="Simon A."/>
            <person name="Yun M.H."/>
        </authorList>
    </citation>
    <scope>NUCLEOTIDE SEQUENCE</scope>
    <source>
        <strain evidence="1">20211129_DDA</strain>
        <tissue evidence="1">Liver</tissue>
    </source>
</reference>